<dbReference type="OrthoDB" id="656959at2"/>
<dbReference type="AlphaFoldDB" id="A0A1N7Q1P3"/>
<dbReference type="Proteomes" id="UP000185781">
    <property type="component" value="Unassembled WGS sequence"/>
</dbReference>
<proteinExistence type="predicted"/>
<protein>
    <submittedName>
        <fullName evidence="1">Uncharacterized protein</fullName>
    </submittedName>
</protein>
<name>A0A1N7Q1P3_9FLAO</name>
<dbReference type="STRING" id="373672.SAMN05421785_108129"/>
<dbReference type="RefSeq" id="WP_076394408.1">
    <property type="nucleotide sequence ID" value="NZ_FTOV01000008.1"/>
</dbReference>
<evidence type="ECO:0000313" key="1">
    <source>
        <dbReference type="EMBL" id="SIT16770.1"/>
    </source>
</evidence>
<organism evidence="1 2">
    <name type="scientific">Chryseobacterium gambrini</name>
    <dbReference type="NCBI Taxonomy" id="373672"/>
    <lineage>
        <taxon>Bacteria</taxon>
        <taxon>Pseudomonadati</taxon>
        <taxon>Bacteroidota</taxon>
        <taxon>Flavobacteriia</taxon>
        <taxon>Flavobacteriales</taxon>
        <taxon>Weeksellaceae</taxon>
        <taxon>Chryseobacterium group</taxon>
        <taxon>Chryseobacterium</taxon>
    </lineage>
</organism>
<reference evidence="1 2" key="1">
    <citation type="submission" date="2017-01" db="EMBL/GenBank/DDBJ databases">
        <authorList>
            <person name="Mah S.A."/>
            <person name="Swanson W.J."/>
            <person name="Moy G.W."/>
            <person name="Vacquier V.D."/>
        </authorList>
    </citation>
    <scope>NUCLEOTIDE SEQUENCE [LARGE SCALE GENOMIC DNA]</scope>
    <source>
        <strain evidence="1 2">DSM 18014</strain>
    </source>
</reference>
<dbReference type="EMBL" id="FTOV01000008">
    <property type="protein sequence ID" value="SIT16770.1"/>
    <property type="molecule type" value="Genomic_DNA"/>
</dbReference>
<gene>
    <name evidence="1" type="ORF">SAMN05421785_108129</name>
</gene>
<accession>A0A1N7Q1P3</accession>
<evidence type="ECO:0000313" key="2">
    <source>
        <dbReference type="Proteomes" id="UP000185781"/>
    </source>
</evidence>
<sequence length="211" mass="24984">MKNILFLFFAFCSCFHSGQKKKNPKDLLDDFSNDRFYKDFKPITFNNRIKKFPFNKTSKIKLISYNLDFKKEPIYTPQLIDDSIAIKNDENRKLPVELSDILANKNLEKAQQQKNLTLMEIQELSDIIFNECAKYRMGLFSKAGCYFPRNAILFYDENDKIFAYFEICFQCGGFTSDPKNLFEDDFDCDDIYSKLEVFFNKVGMQTQYKEK</sequence>